<feature type="region of interest" description="Disordered" evidence="1">
    <location>
        <begin position="1"/>
        <end position="156"/>
    </location>
</feature>
<dbReference type="EMBL" id="JBBXJM010000007">
    <property type="protein sequence ID" value="KAL1405614.1"/>
    <property type="molecule type" value="Genomic_DNA"/>
</dbReference>
<feature type="compositionally biased region" description="Polar residues" evidence="1">
    <location>
        <begin position="337"/>
        <end position="346"/>
    </location>
</feature>
<gene>
    <name evidence="2" type="ORF">Q8F55_009253</name>
</gene>
<feature type="compositionally biased region" description="Polar residues" evidence="1">
    <location>
        <begin position="260"/>
        <end position="277"/>
    </location>
</feature>
<name>A0ABR3PT40_9TREE</name>
<reference evidence="2 3" key="1">
    <citation type="submission" date="2023-08" db="EMBL/GenBank/DDBJ databases">
        <title>Annotated Genome Sequence of Vanrija albida AlHP1.</title>
        <authorList>
            <person name="Herzog R."/>
        </authorList>
    </citation>
    <scope>NUCLEOTIDE SEQUENCE [LARGE SCALE GENOMIC DNA]</scope>
    <source>
        <strain evidence="2 3">AlHP1</strain>
    </source>
</reference>
<feature type="region of interest" description="Disordered" evidence="1">
    <location>
        <begin position="229"/>
        <end position="399"/>
    </location>
</feature>
<dbReference type="GeneID" id="95990296"/>
<dbReference type="Proteomes" id="UP001565368">
    <property type="component" value="Unassembled WGS sequence"/>
</dbReference>
<feature type="compositionally biased region" description="Basic residues" evidence="1">
    <location>
        <begin position="36"/>
        <end position="47"/>
    </location>
</feature>
<evidence type="ECO:0000313" key="2">
    <source>
        <dbReference type="EMBL" id="KAL1405614.1"/>
    </source>
</evidence>
<feature type="compositionally biased region" description="Pro residues" evidence="1">
    <location>
        <begin position="48"/>
        <end position="61"/>
    </location>
</feature>
<feature type="compositionally biased region" description="Polar residues" evidence="1">
    <location>
        <begin position="143"/>
        <end position="152"/>
    </location>
</feature>
<comment type="caution">
    <text evidence="2">The sequence shown here is derived from an EMBL/GenBank/DDBJ whole genome shotgun (WGS) entry which is preliminary data.</text>
</comment>
<feature type="compositionally biased region" description="Polar residues" evidence="1">
    <location>
        <begin position="121"/>
        <end position="131"/>
    </location>
</feature>
<dbReference type="RefSeq" id="XP_069205558.1">
    <property type="nucleotide sequence ID" value="XM_069357621.1"/>
</dbReference>
<protein>
    <submittedName>
        <fullName evidence="2">Uncharacterized protein</fullName>
    </submittedName>
</protein>
<keyword evidence="3" id="KW-1185">Reference proteome</keyword>
<sequence>MRTPRREPKAPVNRHRIPTPSPSASPSGGADEPRPFRMRATRDKHRPSPSPSPQPPQPASPAPASKEVSDKAAPSVGDGAVKAGDGNVKASDGEVKAGANNLQPPSKPGVAATPVPKRGTITRSTSPNPFMSSKDKGKGRANGGSQQPSPNMGYSRGLVALPIPFGDTLSLSAVLAPTSVDSATLPPASVPSVKPPTIGRIDVAATIAASSFDLAIAITAPTPVTATPADVGPIVEPAPAPSPAPIAQPHPPPPSPSISLRTVSNPLPAGSPSNNASGHKRSISLGSPFRPKTQRKANPSPSPSTPPRPTNFHPQAQQPSPVQLNPVQPNPPHLGTATVSAQFIGTGNSGPHGHFEPTPNGGYHNQWGPHHSNQPVLYPPGRAAPNQRAPPPFGSDQSRPSQAFSLFPTQHANVQVDASGQHYVLVNDEAGHQVFDIMFCDWMQPLNTSPMMVNLRQFMKGFIETLNPLYFVAAALVFRIIFHLPESPSAADERFKHAHRTVMRMAPELLRHFGDKCDNCGRRGFVGCWFFLPFSDRHCIQCGTGRPCSHDPAISGM</sequence>
<evidence type="ECO:0000313" key="3">
    <source>
        <dbReference type="Proteomes" id="UP001565368"/>
    </source>
</evidence>
<feature type="compositionally biased region" description="Pro residues" evidence="1">
    <location>
        <begin position="300"/>
        <end position="309"/>
    </location>
</feature>
<organism evidence="2 3">
    <name type="scientific">Vanrija albida</name>
    <dbReference type="NCBI Taxonomy" id="181172"/>
    <lineage>
        <taxon>Eukaryota</taxon>
        <taxon>Fungi</taxon>
        <taxon>Dikarya</taxon>
        <taxon>Basidiomycota</taxon>
        <taxon>Agaricomycotina</taxon>
        <taxon>Tremellomycetes</taxon>
        <taxon>Trichosporonales</taxon>
        <taxon>Trichosporonaceae</taxon>
        <taxon>Vanrija</taxon>
    </lineage>
</organism>
<evidence type="ECO:0000256" key="1">
    <source>
        <dbReference type="SAM" id="MobiDB-lite"/>
    </source>
</evidence>
<proteinExistence type="predicted"/>
<feature type="compositionally biased region" description="Pro residues" evidence="1">
    <location>
        <begin position="236"/>
        <end position="256"/>
    </location>
</feature>
<feature type="compositionally biased region" description="Low complexity" evidence="1">
    <location>
        <begin position="317"/>
        <end position="327"/>
    </location>
</feature>
<accession>A0ABR3PT40</accession>